<accession>A0AAV9WYW3</accession>
<dbReference type="CDD" id="cd12885">
    <property type="entry name" value="SPRY_RanBP_like"/>
    <property type="match status" value="1"/>
</dbReference>
<dbReference type="Gene3D" id="1.25.40.20">
    <property type="entry name" value="Ankyrin repeat-containing domain"/>
    <property type="match status" value="2"/>
</dbReference>
<feature type="domain" description="B30.2/SPRY" evidence="4">
    <location>
        <begin position="1623"/>
        <end position="1825"/>
    </location>
</feature>
<reference evidence="5 6" key="1">
    <citation type="submission" date="2019-10" db="EMBL/GenBank/DDBJ databases">
        <authorList>
            <person name="Palmer J.M."/>
        </authorList>
    </citation>
    <scope>NUCLEOTIDE SEQUENCE [LARGE SCALE GENOMIC DNA]</scope>
    <source>
        <strain evidence="5 6">TWF694</strain>
    </source>
</reference>
<dbReference type="PANTHER" id="PTHR10039">
    <property type="entry name" value="AMELOGENIN"/>
    <property type="match status" value="1"/>
</dbReference>
<evidence type="ECO:0000256" key="1">
    <source>
        <dbReference type="ARBA" id="ARBA00022737"/>
    </source>
</evidence>
<dbReference type="PROSITE" id="PS50188">
    <property type="entry name" value="B302_SPRY"/>
    <property type="match status" value="1"/>
</dbReference>
<feature type="region of interest" description="Disordered" evidence="3">
    <location>
        <begin position="1833"/>
        <end position="1896"/>
    </location>
</feature>
<dbReference type="EMBL" id="JAVHJO010000013">
    <property type="protein sequence ID" value="KAK6530304.1"/>
    <property type="molecule type" value="Genomic_DNA"/>
</dbReference>
<dbReference type="InterPro" id="IPR002110">
    <property type="entry name" value="Ankyrin_rpt"/>
</dbReference>
<keyword evidence="2" id="KW-0175">Coiled coil</keyword>
<dbReference type="InterPro" id="IPR043136">
    <property type="entry name" value="B30.2/SPRY_sf"/>
</dbReference>
<evidence type="ECO:0000256" key="3">
    <source>
        <dbReference type="SAM" id="MobiDB-lite"/>
    </source>
</evidence>
<dbReference type="InterPro" id="IPR027417">
    <property type="entry name" value="P-loop_NTPase"/>
</dbReference>
<sequence length="1951" mass="221356">MSTSRFKGVEIAIPALTEVATKSTPLSATFPSQDLRVTKPEDDSKCWLEAKVRFQERIRKSKHPPSQENINDFLKNNVNISKAISQCEILKSKADARYDGPLGKLLGVLSTVKDVGDAVLTCAPESVSIAWGIISLLIGVGVNDMENCGQISEASTNIVTIILNCRLYENRHEDDAKEKKEPNELAHRVMEGIRELITGVLEFFWHASRKFREDKKLRKFGDIFNLKSVTNEKYQALITQYKELRNMAQIEFEDNVMAYLISIKGDNANLAARLREDTEETLKALLLPELHEIRDQLEGLQADVSEVKSDVKAARVDIQDLAKGVTDLKNDTEVQLSEAQNKEAFLRLYKELRPSDAHVKLLVTILKPLKDRLGSSGRHVSRWLFANENYFAWRNGTQNFFYIKGQAGFGKSTTMAVAIERLLQDAEFPTEKILLPTFDRKPPQSPTAEVDIGHRTSIEGCPVLYWFFKRGDTDTELTRSAFVSLVTQIFNPKHAQSLEERTKMMEVMISASKEGYTSKEERDIEASTGMGMSDMENIHNRSSLRLNASGTQPAVDENVLKLELLGEALGRTVYIVIDGVDECTDYQAAGLMTKLISLGRSTRATFKIMISSRENLDLERYFARDLESMRIFTGRPEFEYPDTWGDQGSRGETPEINKDADVLHCIKHRDTIIMTVTKSTNEADMKAYLEDSLTELLNPVARHIRQLTGREYGAPEQSISEKQAKEIQRMADMIQKKAEGMFTYSAMVIAGLNQPSPLSITQRVRRLPDQMDSLYSRHLDSLTAAQRKLVILALEMVMYTENLNTLEVIERFKREYVVDVEDTENGNMADYADDEDWEHEENVSSMGKFETCQQFAVAVEQLLEKETQKPDIVYTIHHLETAGRQFFKFADGRIDVIHNSVLDWIEKESKKASERRTQQVAITDIFQRNTSGEIRIVLPRSIVEDVSSPVGFKSEEDFHLEILIYMFEVITNPRFMDKYMPLSMYDVIAKDLEKRRITSRSSSGAQKSDPNSQPKAINQEKDGGAVASAQQSGNETRETGANNNLKPPESNLAGATVLEPNASESDYSERRKRSELYEVHPYMNTAYKLWPREKRIGEGWNKLKRLIQNFCKPEICKRWAGHIYLTSYYDRSKWLNAESLSYPGMAAAHWLGGQLLLELILDDEKLAYDFRAEAKACETSVLHGLFTLRHPHLVERIISEKRLDMDCVNRLGYTPFWSCVSWLNSRSGFENREKMIESLKIMLNASPKLDLATTLRRGTEVGMNLLIQIKDLELLEKVIENQGPNPILDIPDPKKGKTALHKLWLFRASLDAANGKLEVELAKRLLEVGCDPNYQDIDSTGPLNFAANCLNKEGVELLLKWGAQVDDDDVDGSTALISVVCVPTDRTLPMESLEDEIISIIKVLKQAGANLNIRNKYGDTALLIALYMARWKVASFLVDLHASEQPDTHAYLTQKTINEQTILHRSRKDFGNGGKVAEFVLSHLNAEEILPFLNVHDGYGKAIDAAIDSRNFKMVQVLIRHYYQAMKDNDLSSFKGMYLGLLPRIRLPTPWIFGFKETDPEFYKLLNFLDLRICIYCAEPLMDFWDVADTGVDPLQLDHTHWDAFDWAYKFRMQGTMSEAFPEQSEKVDYNAREQNWKERFPRIVAWDAHRSDKFTNITEDESSMSIRIENAHNEDGRSRGVSVCTGYPIPPYQEVFYYEVTILEIKTNETGDGAVGIGFVADNMDLRLMPGWASNGIVSYGYQSNDGDHYGWTSSDGWSRFRGGDKFGVGDTVGCAYDQSRQDVFWTLNGKHVKGFHTVKARLYPFVAGSAGFSIKTNFGADPNFPFMWNGERDDERAEDEEVTKPEEVGKKEEVAKNDEVTEKREVMGKEEATENEEVNKNKDVTKDEEVTKSEEITEKKEVIEKEAVIEKEEITEKEDITKTEDITGNEKVAKVEEDTGAAVSAVNGT</sequence>
<organism evidence="5 6">
    <name type="scientific">Orbilia ellipsospora</name>
    <dbReference type="NCBI Taxonomy" id="2528407"/>
    <lineage>
        <taxon>Eukaryota</taxon>
        <taxon>Fungi</taxon>
        <taxon>Dikarya</taxon>
        <taxon>Ascomycota</taxon>
        <taxon>Pezizomycotina</taxon>
        <taxon>Orbiliomycetes</taxon>
        <taxon>Orbiliales</taxon>
        <taxon>Orbiliaceae</taxon>
        <taxon>Orbilia</taxon>
    </lineage>
</organism>
<comment type="caution">
    <text evidence="5">The sequence shown here is derived from an EMBL/GenBank/DDBJ whole genome shotgun (WGS) entry which is preliminary data.</text>
</comment>
<dbReference type="InterPro" id="IPR036770">
    <property type="entry name" value="Ankyrin_rpt-contain_sf"/>
</dbReference>
<proteinExistence type="predicted"/>
<dbReference type="SUPFAM" id="SSF48403">
    <property type="entry name" value="Ankyrin repeat"/>
    <property type="match status" value="1"/>
</dbReference>
<keyword evidence="6" id="KW-1185">Reference proteome</keyword>
<dbReference type="InterPro" id="IPR001870">
    <property type="entry name" value="B30.2/SPRY"/>
</dbReference>
<feature type="coiled-coil region" evidence="2">
    <location>
        <begin position="290"/>
        <end position="317"/>
    </location>
</feature>
<dbReference type="Gene3D" id="2.60.120.920">
    <property type="match status" value="1"/>
</dbReference>
<keyword evidence="1" id="KW-0677">Repeat</keyword>
<dbReference type="SMART" id="SM00449">
    <property type="entry name" value="SPRY"/>
    <property type="match status" value="1"/>
</dbReference>
<dbReference type="Pfam" id="PF24883">
    <property type="entry name" value="NPHP3_N"/>
    <property type="match status" value="2"/>
</dbReference>
<evidence type="ECO:0000313" key="5">
    <source>
        <dbReference type="EMBL" id="KAK6530304.1"/>
    </source>
</evidence>
<dbReference type="InterPro" id="IPR056884">
    <property type="entry name" value="NPHP3-like_N"/>
</dbReference>
<gene>
    <name evidence="5" type="primary">SPRYD3</name>
    <name evidence="5" type="ORF">TWF694_003665</name>
</gene>
<evidence type="ECO:0000259" key="4">
    <source>
        <dbReference type="PROSITE" id="PS50188"/>
    </source>
</evidence>
<feature type="compositionally biased region" description="Polar residues" evidence="3">
    <location>
        <begin position="999"/>
        <end position="1016"/>
    </location>
</feature>
<dbReference type="SUPFAM" id="SSF49899">
    <property type="entry name" value="Concanavalin A-like lectins/glucanases"/>
    <property type="match status" value="1"/>
</dbReference>
<dbReference type="Pfam" id="PF00622">
    <property type="entry name" value="SPRY"/>
    <property type="match status" value="1"/>
</dbReference>
<feature type="region of interest" description="Disordered" evidence="3">
    <location>
        <begin position="997"/>
        <end position="1070"/>
    </location>
</feature>
<feature type="compositionally biased region" description="Polar residues" evidence="3">
    <location>
        <begin position="1028"/>
        <end position="1045"/>
    </location>
</feature>
<feature type="compositionally biased region" description="Basic and acidic residues" evidence="3">
    <location>
        <begin position="1844"/>
        <end position="1896"/>
    </location>
</feature>
<name>A0AAV9WYW3_9PEZI</name>
<dbReference type="InterPro" id="IPR013320">
    <property type="entry name" value="ConA-like_dom_sf"/>
</dbReference>
<dbReference type="InterPro" id="IPR044736">
    <property type="entry name" value="Gid1/RanBPM/SPLA_SPRY"/>
</dbReference>
<dbReference type="Proteomes" id="UP001365542">
    <property type="component" value="Unassembled WGS sequence"/>
</dbReference>
<dbReference type="SMART" id="SM00248">
    <property type="entry name" value="ANK"/>
    <property type="match status" value="5"/>
</dbReference>
<protein>
    <submittedName>
        <fullName evidence="5">SPRY domain-containing protein 3</fullName>
    </submittedName>
</protein>
<dbReference type="Gene3D" id="3.40.50.300">
    <property type="entry name" value="P-loop containing nucleotide triphosphate hydrolases"/>
    <property type="match status" value="1"/>
</dbReference>
<evidence type="ECO:0000256" key="2">
    <source>
        <dbReference type="SAM" id="Coils"/>
    </source>
</evidence>
<evidence type="ECO:0000313" key="6">
    <source>
        <dbReference type="Proteomes" id="UP001365542"/>
    </source>
</evidence>
<dbReference type="InterPro" id="IPR003877">
    <property type="entry name" value="SPRY_dom"/>
</dbReference>